<evidence type="ECO:0008006" key="4">
    <source>
        <dbReference type="Google" id="ProtNLM"/>
    </source>
</evidence>
<dbReference type="EMBL" id="ASWJ01000008">
    <property type="protein sequence ID" value="EOW80710.1"/>
    <property type="molecule type" value="Genomic_DNA"/>
</dbReference>
<dbReference type="PATRIC" id="fig|1121865.3.peg.1242"/>
<dbReference type="STRING" id="1121865.OMW_01272"/>
<dbReference type="RefSeq" id="WP_016183413.1">
    <property type="nucleotide sequence ID" value="NZ_JXKI01000031.1"/>
</dbReference>
<proteinExistence type="predicted"/>
<keyword evidence="1" id="KW-1133">Transmembrane helix</keyword>
<accession>S0KJ87</accession>
<evidence type="ECO:0000256" key="1">
    <source>
        <dbReference type="SAM" id="Phobius"/>
    </source>
</evidence>
<comment type="caution">
    <text evidence="2">The sequence shown here is derived from an EMBL/GenBank/DDBJ whole genome shotgun (WGS) entry which is preliminary data.</text>
</comment>
<keyword evidence="1" id="KW-0472">Membrane</keyword>
<feature type="transmembrane region" description="Helical" evidence="1">
    <location>
        <begin position="14"/>
        <end position="40"/>
    </location>
</feature>
<reference evidence="2 3" key="1">
    <citation type="submission" date="2013-03" db="EMBL/GenBank/DDBJ databases">
        <title>The Genome Sequence of Enterococcus columbae ATCC_51263 (PacBio/Illumina hybrid assembly).</title>
        <authorList>
            <consortium name="The Broad Institute Genomics Platform"/>
            <consortium name="The Broad Institute Genome Sequencing Center for Infectious Disease"/>
            <person name="Earl A."/>
            <person name="Russ C."/>
            <person name="Gilmore M."/>
            <person name="Surin D."/>
            <person name="Walker B."/>
            <person name="Young S."/>
            <person name="Zeng Q."/>
            <person name="Gargeya S."/>
            <person name="Fitzgerald M."/>
            <person name="Haas B."/>
            <person name="Abouelleil A."/>
            <person name="Allen A.W."/>
            <person name="Alvarado L."/>
            <person name="Arachchi H.M."/>
            <person name="Berlin A.M."/>
            <person name="Chapman S.B."/>
            <person name="Gainer-Dewar J."/>
            <person name="Goldberg J."/>
            <person name="Griggs A."/>
            <person name="Gujja S."/>
            <person name="Hansen M."/>
            <person name="Howarth C."/>
            <person name="Imamovic A."/>
            <person name="Ireland A."/>
            <person name="Larimer J."/>
            <person name="McCowan C."/>
            <person name="Murphy C."/>
            <person name="Pearson M."/>
            <person name="Poon T.W."/>
            <person name="Priest M."/>
            <person name="Roberts A."/>
            <person name="Saif S."/>
            <person name="Shea T."/>
            <person name="Sisk P."/>
            <person name="Sykes S."/>
            <person name="Wortman J."/>
            <person name="Nusbaum C."/>
            <person name="Birren B."/>
        </authorList>
    </citation>
    <scope>NUCLEOTIDE SEQUENCE [LARGE SCALE GENOMIC DNA]</scope>
    <source>
        <strain evidence="2 3">ATCC 51263</strain>
    </source>
</reference>
<evidence type="ECO:0000313" key="3">
    <source>
        <dbReference type="Proteomes" id="UP000014113"/>
    </source>
</evidence>
<evidence type="ECO:0000313" key="2">
    <source>
        <dbReference type="EMBL" id="EOW80710.1"/>
    </source>
</evidence>
<dbReference type="InterPro" id="IPR035451">
    <property type="entry name" value="Ada-like_dom_sf"/>
</dbReference>
<keyword evidence="3" id="KW-1185">Reference proteome</keyword>
<organism evidence="2 3">
    <name type="scientific">Enterococcus columbae DSM 7374 = ATCC 51263</name>
    <dbReference type="NCBI Taxonomy" id="1121865"/>
    <lineage>
        <taxon>Bacteria</taxon>
        <taxon>Bacillati</taxon>
        <taxon>Bacillota</taxon>
        <taxon>Bacilli</taxon>
        <taxon>Lactobacillales</taxon>
        <taxon>Enterococcaceae</taxon>
        <taxon>Enterococcus</taxon>
    </lineage>
</organism>
<dbReference type="SUPFAM" id="SSF57884">
    <property type="entry name" value="Ada DNA repair protein, N-terminal domain (N-Ada 10)"/>
    <property type="match status" value="1"/>
</dbReference>
<dbReference type="AlphaFoldDB" id="S0KJ87"/>
<dbReference type="Gene3D" id="3.40.10.10">
    <property type="entry name" value="DNA Methylphosphotriester Repair Domain"/>
    <property type="match status" value="1"/>
</dbReference>
<dbReference type="OrthoDB" id="9763643at2"/>
<protein>
    <recommendedName>
        <fullName evidence="4">Ada DNA repair metal-binding domain-containing protein</fullName>
    </recommendedName>
</protein>
<gene>
    <name evidence="2" type="ORF">I568_01888</name>
</gene>
<sequence>MRKNDSLKIYFGKVLIFIFDSMMVFFDCVAYISTLLVAVLESLSKFIRYSMCKQSTQQVTGLIKGSANYIYHTPDSKYYHKITQPIAWFATEAEAEKAGFRACKQ</sequence>
<keyword evidence="1" id="KW-0812">Transmembrane</keyword>
<dbReference type="Proteomes" id="UP000014113">
    <property type="component" value="Unassembled WGS sequence"/>
</dbReference>
<name>S0KJ87_9ENTE</name>